<gene>
    <name evidence="4" type="primary">LOC111350045</name>
</gene>
<feature type="signal peptide" evidence="2">
    <location>
        <begin position="1"/>
        <end position="19"/>
    </location>
</feature>
<dbReference type="Proteomes" id="UP000301870">
    <property type="component" value="Chromosome 10"/>
</dbReference>
<evidence type="ECO:0000313" key="3">
    <source>
        <dbReference type="Proteomes" id="UP000301870"/>
    </source>
</evidence>
<organism evidence="3 4">
    <name type="scientific">Spodoptera litura</name>
    <name type="common">Asian cotton leafworm</name>
    <dbReference type="NCBI Taxonomy" id="69820"/>
    <lineage>
        <taxon>Eukaryota</taxon>
        <taxon>Metazoa</taxon>
        <taxon>Ecdysozoa</taxon>
        <taxon>Arthropoda</taxon>
        <taxon>Hexapoda</taxon>
        <taxon>Insecta</taxon>
        <taxon>Pterygota</taxon>
        <taxon>Neoptera</taxon>
        <taxon>Endopterygota</taxon>
        <taxon>Lepidoptera</taxon>
        <taxon>Glossata</taxon>
        <taxon>Ditrysia</taxon>
        <taxon>Noctuoidea</taxon>
        <taxon>Noctuidae</taxon>
        <taxon>Amphipyrinae</taxon>
        <taxon>Spodoptera</taxon>
    </lineage>
</organism>
<dbReference type="AlphaFoldDB" id="A0A9J7DW81"/>
<feature type="chain" id="PRO_5039887518" evidence="2">
    <location>
        <begin position="20"/>
        <end position="410"/>
    </location>
</feature>
<dbReference type="OrthoDB" id="7490938at2759"/>
<dbReference type="KEGG" id="sliu:111350045"/>
<protein>
    <submittedName>
        <fullName evidence="4">Uncharacterized protein LOC111350045</fullName>
    </submittedName>
</protein>
<accession>A0A9J7DW81</accession>
<sequence length="410" mass="43235">MVSSVVFVIQICLIQYAFSQPSNVPAMTNIGQVGTNARNTPLEGLGLLPRLDPALVKTLTKGPVACTLLPILEPGPVNTSTKNLGTPKTAMPRTPSTEARNAQLEGILPTLEPGSVIDTAKKIPGVSNLLPILEPGPVSISTKNLGMSKTVMPRTPSTEARNAQLEDEITSQGSGLVKDTLAKVPGVPKTPINPYKPLLANNNAFMNPSMANIGLGIGVSRQAVNGARNVQVKGQLPILESGPVIETSTKVPVVPIQHNTYGSHIVPNSNDFMLTNLGISKTVIPRTSTNGARNIQVEGQITSQGSHIVKDTLAKVPEVPKNPINPYKSLMANNNAFMNPSMANIGLGIGVSRQASNGAGMPMPSQKFNGAGMPKVAQGQWSGTGAVAGVSDELPMMWQNFRKTSRTNNW</sequence>
<evidence type="ECO:0000256" key="2">
    <source>
        <dbReference type="SAM" id="SignalP"/>
    </source>
</evidence>
<dbReference type="RefSeq" id="XP_022817232.1">
    <property type="nucleotide sequence ID" value="XM_022961464.1"/>
</dbReference>
<evidence type="ECO:0000313" key="4">
    <source>
        <dbReference type="RefSeq" id="XP_022817232.1"/>
    </source>
</evidence>
<feature type="region of interest" description="Disordered" evidence="1">
    <location>
        <begin position="79"/>
        <end position="99"/>
    </location>
</feature>
<evidence type="ECO:0000256" key="1">
    <source>
        <dbReference type="SAM" id="MobiDB-lite"/>
    </source>
</evidence>
<name>A0A9J7DW81_SPOLT</name>
<keyword evidence="2" id="KW-0732">Signal</keyword>
<keyword evidence="3" id="KW-1185">Reference proteome</keyword>
<reference evidence="4" key="1">
    <citation type="submission" date="2025-08" db="UniProtKB">
        <authorList>
            <consortium name="RefSeq"/>
        </authorList>
    </citation>
    <scope>IDENTIFICATION</scope>
    <source>
        <strain evidence="4">Ishihara</strain>
        <tissue evidence="4">Whole body</tissue>
    </source>
</reference>
<proteinExistence type="predicted"/>
<dbReference type="GeneID" id="111350045"/>